<sequence length="82" mass="9279">MNTKLTLSIEQEIIEKAKMYAKSNNRSLSDLIESYLRSLTTPVSSHEDTLPSNISALQGAFTAEPNLDYKAALRERTEKKYL</sequence>
<dbReference type="AlphaFoldDB" id="A0A2A4G7B8"/>
<dbReference type="RefSeq" id="WP_097442587.1">
    <property type="nucleotide sequence ID" value="NZ_NBWU01000004.1"/>
</dbReference>
<dbReference type="EMBL" id="NBWU01000004">
    <property type="protein sequence ID" value="PCE63870.1"/>
    <property type="molecule type" value="Genomic_DNA"/>
</dbReference>
<protein>
    <recommendedName>
        <fullName evidence="3">Antitoxin</fullName>
    </recommendedName>
</protein>
<dbReference type="OrthoDB" id="1121643at2"/>
<keyword evidence="2" id="KW-1185">Reference proteome</keyword>
<reference evidence="1 2" key="1">
    <citation type="submission" date="2017-04" db="EMBL/GenBank/DDBJ databases">
        <title>A new member of the family Flavobacteriaceae isolated from ascidians.</title>
        <authorList>
            <person name="Chen L."/>
        </authorList>
    </citation>
    <scope>NUCLEOTIDE SEQUENCE [LARGE SCALE GENOMIC DNA]</scope>
    <source>
        <strain evidence="1 2">HQA918</strain>
    </source>
</reference>
<dbReference type="GO" id="GO:0006355">
    <property type="term" value="P:regulation of DNA-templated transcription"/>
    <property type="evidence" value="ECO:0007669"/>
    <property type="project" value="InterPro"/>
</dbReference>
<name>A0A2A4G7B8_9FLAO</name>
<dbReference type="SUPFAM" id="SSF47598">
    <property type="entry name" value="Ribbon-helix-helix"/>
    <property type="match status" value="1"/>
</dbReference>
<evidence type="ECO:0008006" key="3">
    <source>
        <dbReference type="Google" id="ProtNLM"/>
    </source>
</evidence>
<gene>
    <name evidence="1" type="ORF">B7P33_11440</name>
</gene>
<dbReference type="Pfam" id="PF19891">
    <property type="entry name" value="DUF6364"/>
    <property type="match status" value="1"/>
</dbReference>
<comment type="caution">
    <text evidence="1">The sequence shown here is derived from an EMBL/GenBank/DDBJ whole genome shotgun (WGS) entry which is preliminary data.</text>
</comment>
<organism evidence="1 2">
    <name type="scientific">Sediminicola luteus</name>
    <dbReference type="NCBI Taxonomy" id="319238"/>
    <lineage>
        <taxon>Bacteria</taxon>
        <taxon>Pseudomonadati</taxon>
        <taxon>Bacteroidota</taxon>
        <taxon>Flavobacteriia</taxon>
        <taxon>Flavobacteriales</taxon>
        <taxon>Flavobacteriaceae</taxon>
        <taxon>Sediminicola</taxon>
    </lineage>
</organism>
<dbReference type="InterPro" id="IPR010985">
    <property type="entry name" value="Ribbon_hlx_hlx"/>
</dbReference>
<evidence type="ECO:0000313" key="1">
    <source>
        <dbReference type="EMBL" id="PCE63870.1"/>
    </source>
</evidence>
<evidence type="ECO:0000313" key="2">
    <source>
        <dbReference type="Proteomes" id="UP000219559"/>
    </source>
</evidence>
<accession>A0A2A4G7B8</accession>
<dbReference type="Proteomes" id="UP000219559">
    <property type="component" value="Unassembled WGS sequence"/>
</dbReference>
<dbReference type="InterPro" id="IPR045944">
    <property type="entry name" value="DUF6364"/>
</dbReference>
<proteinExistence type="predicted"/>